<accession>A0A1D2MLB7</accession>
<reference evidence="4 5" key="1">
    <citation type="journal article" date="2016" name="Genome Biol. Evol.">
        <title>Gene Family Evolution Reflects Adaptation to Soil Environmental Stressors in the Genome of the Collembolan Orchesella cincta.</title>
        <authorList>
            <person name="Faddeeva-Vakhrusheva A."/>
            <person name="Derks M.F."/>
            <person name="Anvar S.Y."/>
            <person name="Agamennone V."/>
            <person name="Suring W."/>
            <person name="Smit S."/>
            <person name="van Straalen N.M."/>
            <person name="Roelofs D."/>
        </authorList>
    </citation>
    <scope>NUCLEOTIDE SEQUENCE [LARGE SCALE GENOMIC DNA]</scope>
    <source>
        <tissue evidence="4">Mixed pool</tissue>
    </source>
</reference>
<dbReference type="OrthoDB" id="6287070at2759"/>
<evidence type="ECO:0000256" key="1">
    <source>
        <dbReference type="ARBA" id="ARBA00022490"/>
    </source>
</evidence>
<evidence type="ECO:0000313" key="4">
    <source>
        <dbReference type="EMBL" id="ODM93702.1"/>
    </source>
</evidence>
<dbReference type="GO" id="GO:0016579">
    <property type="term" value="P:protein deubiquitination"/>
    <property type="evidence" value="ECO:0007669"/>
    <property type="project" value="InterPro"/>
</dbReference>
<dbReference type="Pfam" id="PF00443">
    <property type="entry name" value="UCH"/>
    <property type="match status" value="1"/>
</dbReference>
<dbReference type="EMBL" id="LJIJ01000932">
    <property type="protein sequence ID" value="ODM93702.1"/>
    <property type="molecule type" value="Genomic_DNA"/>
</dbReference>
<sequence length="676" mass="76835">MFPKYFRVSNEEQKVYFLLELAYLYLNSILFSFSLSSMNNLEAYSHLINQEVYYVKNGKGKFGILKSMGFSNNRQNDILAVIDPDTKFWNAAFWTGKLDEVSISQVEIPNRLRQSISKNQRSQSCSSISRLPPIHPEHYGLAYQAQPIPSTSRTITNASSDCIFHGSNTYYRCSVKGLSLDQDVVWLLPDKLQPQSGNPYIGKVKFIGKHMNITGWTTHIAVVHFDQDTTHLSKPISHQFGLFSNVIDVNDLLDLKTWLSSRESITPTCSTSRLEGDNVLSRDSYTQPHSSPNQQEMPSTSVPTECICNCSLNCNNHHTRKDYKNETNTEPDLIELTDTFSMLSISDDAKNRVSNNTDEAWRASIDIDHFKMELIRKDRLFGIQGKDNSCYMDACLFSLFAFNHSLDELLSTRANEVKEMSDSVKKLLKDNVIQPLRRDYFVDFSKTNDLRNILATRINPEFRKSFMDAEDFIMTLLHVLNAPHMFEYDNGAADYVHQIFLPFHSDTSQTLPTMTVQSLILASFKESGLKLRHTPKGLFIVKLPVSNGRLIPCERVLPDLKINLEDISSPNKSAGEQSKASMSLSAIICYRSSHYVAFVRTGKDELSPWIFMDSNPTTGHPNVVLLQYTGRIMADILKGDSSIWGRVPQNEADFAKRLTKDAFMCIYENDSAYTNV</sequence>
<proteinExistence type="predicted"/>
<dbReference type="InterPro" id="IPR038765">
    <property type="entry name" value="Papain-like_cys_pep_sf"/>
</dbReference>
<dbReference type="STRING" id="48709.A0A1D2MLB7"/>
<keyword evidence="5" id="KW-1185">Reference proteome</keyword>
<evidence type="ECO:0000259" key="3">
    <source>
        <dbReference type="Pfam" id="PF00443"/>
    </source>
</evidence>
<dbReference type="PANTHER" id="PTHR11830">
    <property type="entry name" value="40S RIBOSOMAL PROTEIN S3A"/>
    <property type="match status" value="1"/>
</dbReference>
<gene>
    <name evidence="4" type="ORF">Ocin01_12981</name>
</gene>
<dbReference type="InterPro" id="IPR001394">
    <property type="entry name" value="Peptidase_C19_UCH"/>
</dbReference>
<name>A0A1D2MLB7_ORCCI</name>
<protein>
    <submittedName>
        <fullName evidence="4">Ubiquitin carboxyl-terminal hydrolase CYLD</fullName>
    </submittedName>
</protein>
<keyword evidence="4" id="KW-0378">Hydrolase</keyword>
<dbReference type="GO" id="GO:0004843">
    <property type="term" value="F:cysteine-type deubiquitinase activity"/>
    <property type="evidence" value="ECO:0007669"/>
    <property type="project" value="InterPro"/>
</dbReference>
<evidence type="ECO:0000256" key="2">
    <source>
        <dbReference type="SAM" id="MobiDB-lite"/>
    </source>
</evidence>
<comment type="caution">
    <text evidence="4">The sequence shown here is derived from an EMBL/GenBank/DDBJ whole genome shotgun (WGS) entry which is preliminary data.</text>
</comment>
<keyword evidence="1" id="KW-0963">Cytoplasm</keyword>
<evidence type="ECO:0000313" key="5">
    <source>
        <dbReference type="Proteomes" id="UP000094527"/>
    </source>
</evidence>
<dbReference type="SUPFAM" id="SSF54001">
    <property type="entry name" value="Cysteine proteinases"/>
    <property type="match status" value="1"/>
</dbReference>
<dbReference type="AlphaFoldDB" id="A0A1D2MLB7"/>
<organism evidence="4 5">
    <name type="scientific">Orchesella cincta</name>
    <name type="common">Springtail</name>
    <name type="synonym">Podura cincta</name>
    <dbReference type="NCBI Taxonomy" id="48709"/>
    <lineage>
        <taxon>Eukaryota</taxon>
        <taxon>Metazoa</taxon>
        <taxon>Ecdysozoa</taxon>
        <taxon>Arthropoda</taxon>
        <taxon>Hexapoda</taxon>
        <taxon>Collembola</taxon>
        <taxon>Entomobryomorpha</taxon>
        <taxon>Entomobryoidea</taxon>
        <taxon>Orchesellidae</taxon>
        <taxon>Orchesellinae</taxon>
        <taxon>Orchesella</taxon>
    </lineage>
</organism>
<dbReference type="Proteomes" id="UP000094527">
    <property type="component" value="Unassembled WGS sequence"/>
</dbReference>
<feature type="domain" description="Peptidase C19 ubiquitin carboxyl-terminal hydrolase" evidence="3">
    <location>
        <begin position="382"/>
        <end position="613"/>
    </location>
</feature>
<feature type="compositionally biased region" description="Polar residues" evidence="2">
    <location>
        <begin position="281"/>
        <end position="300"/>
    </location>
</feature>
<feature type="region of interest" description="Disordered" evidence="2">
    <location>
        <begin position="268"/>
        <end position="300"/>
    </location>
</feature>
<dbReference type="Gene3D" id="3.90.70.10">
    <property type="entry name" value="Cysteine proteinases"/>
    <property type="match status" value="1"/>
</dbReference>